<dbReference type="EMBL" id="CP001298">
    <property type="protein sequence ID" value="ACK84892.1"/>
    <property type="molecule type" value="Genomic_DNA"/>
</dbReference>
<dbReference type="HOGENOM" id="CLU_1452850_0_0_5"/>
<keyword evidence="2" id="KW-0238">DNA-binding</keyword>
<feature type="region of interest" description="Disordered" evidence="1">
    <location>
        <begin position="1"/>
        <end position="43"/>
    </location>
</feature>
<accession>B7KZW1</accession>
<feature type="compositionally biased region" description="Polar residues" evidence="1">
    <location>
        <begin position="14"/>
        <end position="28"/>
    </location>
</feature>
<dbReference type="KEGG" id="mch:Mchl_4094"/>
<evidence type="ECO:0000313" key="3">
    <source>
        <dbReference type="Proteomes" id="UP000002385"/>
    </source>
</evidence>
<evidence type="ECO:0000313" key="2">
    <source>
        <dbReference type="EMBL" id="ACK84892.1"/>
    </source>
</evidence>
<feature type="region of interest" description="Disordered" evidence="1">
    <location>
        <begin position="76"/>
        <end position="115"/>
    </location>
</feature>
<reference evidence="2 3" key="2">
    <citation type="journal article" date="2012" name="J. Bacteriol.">
        <title>Complete genome sequences of six strains of the genus Methylobacterium.</title>
        <authorList>
            <person name="Marx C.J."/>
            <person name="Bringel F."/>
            <person name="Chistoserdova L."/>
            <person name="Moulin L."/>
            <person name="Farhan Ul Haque M."/>
            <person name="Fleischman D.E."/>
            <person name="Gruffaz C."/>
            <person name="Jourand P."/>
            <person name="Knief C."/>
            <person name="Lee M.C."/>
            <person name="Muller E.E."/>
            <person name="Nadalig T."/>
            <person name="Peyraud R."/>
            <person name="Roselli S."/>
            <person name="Russ L."/>
            <person name="Goodwin L.A."/>
            <person name="Ivanova N."/>
            <person name="Kyrpides N."/>
            <person name="Lajus A."/>
            <person name="Land M.L."/>
            <person name="Medigue C."/>
            <person name="Mikhailova N."/>
            <person name="Nolan M."/>
            <person name="Woyke T."/>
            <person name="Stolyar S."/>
            <person name="Vorholt J.A."/>
            <person name="Vuilleumier S."/>
        </authorList>
    </citation>
    <scope>NUCLEOTIDE SEQUENCE [LARGE SCALE GENOMIC DNA]</scope>
    <source>
        <strain evidence="3">CM4 / NCIMB 13688</strain>
    </source>
</reference>
<proteinExistence type="predicted"/>
<sequence>MQRNRVRRPFTVEAKSSGQTRHVSIPSKQSREPQKRTGQTEATSLWPFDAAVAAAQPLAEPIREHRRILPSLIVSEVQEPEPEPTIKPDELPRARRVSQPIDASEGAPRRRGRPRKVIVQQAAEVVKQVALEIPETVTATAPITSRRRPDRTGSETLRLGERWKRRLPRVCW</sequence>
<protein>
    <submittedName>
        <fullName evidence="2">HMG-I and HMG-Y DNA-binding domain protein</fullName>
    </submittedName>
</protein>
<dbReference type="Proteomes" id="UP000002385">
    <property type="component" value="Chromosome"/>
</dbReference>
<dbReference type="GO" id="GO:0003677">
    <property type="term" value="F:DNA binding"/>
    <property type="evidence" value="ECO:0007669"/>
    <property type="project" value="UniProtKB-KW"/>
</dbReference>
<organism evidence="2 3">
    <name type="scientific">Methylorubrum extorquens (strain CM4 / NCIMB 13688)</name>
    <name type="common">Methylobacterium extorquens</name>
    <dbReference type="NCBI Taxonomy" id="440085"/>
    <lineage>
        <taxon>Bacteria</taxon>
        <taxon>Pseudomonadati</taxon>
        <taxon>Pseudomonadota</taxon>
        <taxon>Alphaproteobacteria</taxon>
        <taxon>Hyphomicrobiales</taxon>
        <taxon>Methylobacteriaceae</taxon>
        <taxon>Methylorubrum</taxon>
    </lineage>
</organism>
<reference evidence="3" key="1">
    <citation type="submission" date="2008-12" db="EMBL/GenBank/DDBJ databases">
        <title>Complete sequence of chromosome of Methylobacterium chloromethanicum CM4.</title>
        <authorList>
            <consortium name="US DOE Joint Genome Institute"/>
            <person name="Lucas S."/>
            <person name="Copeland A."/>
            <person name="Lapidus A."/>
            <person name="Glavina del Rio T."/>
            <person name="Dalin E."/>
            <person name="Tice H."/>
            <person name="Bruce D."/>
            <person name="Goodwin L."/>
            <person name="Pitluck S."/>
            <person name="Chertkov O."/>
            <person name="Brettin T."/>
            <person name="Detter J.C."/>
            <person name="Han C."/>
            <person name="Larimer F."/>
            <person name="Land M."/>
            <person name="Hauser L."/>
            <person name="Kyrpides N."/>
            <person name="Mikhailova N."/>
            <person name="Marx C."/>
            <person name="Richardson P."/>
        </authorList>
    </citation>
    <scope>NUCLEOTIDE SEQUENCE [LARGE SCALE GENOMIC DNA]</scope>
    <source>
        <strain evidence="3">CM4 / NCIMB 13688</strain>
    </source>
</reference>
<feature type="compositionally biased region" description="Basic and acidic residues" evidence="1">
    <location>
        <begin position="84"/>
        <end position="93"/>
    </location>
</feature>
<gene>
    <name evidence="2" type="ordered locus">Mchl_4094</name>
</gene>
<evidence type="ECO:0000256" key="1">
    <source>
        <dbReference type="SAM" id="MobiDB-lite"/>
    </source>
</evidence>
<dbReference type="AlphaFoldDB" id="B7KZW1"/>
<name>B7KZW1_METC4</name>